<dbReference type="Gene3D" id="1.20.120.350">
    <property type="entry name" value="Voltage-gated potassium channels. Chain C"/>
    <property type="match status" value="1"/>
</dbReference>
<name>A0A4V5UTM2_9BACT</name>
<dbReference type="GO" id="GO:0001508">
    <property type="term" value="P:action potential"/>
    <property type="evidence" value="ECO:0007669"/>
    <property type="project" value="TreeGrafter"/>
</dbReference>
<keyword evidence="11 14" id="KW-0407">Ion channel</keyword>
<dbReference type="Gene3D" id="1.10.287.70">
    <property type="match status" value="1"/>
</dbReference>
<evidence type="ECO:0000313" key="15">
    <source>
        <dbReference type="Proteomes" id="UP000305848"/>
    </source>
</evidence>
<dbReference type="EMBL" id="SZQL01000019">
    <property type="protein sequence ID" value="TKK65673.1"/>
    <property type="molecule type" value="Genomic_DNA"/>
</dbReference>
<comment type="caution">
    <text evidence="14">The sequence shown here is derived from an EMBL/GenBank/DDBJ whole genome shotgun (WGS) entry which is preliminary data.</text>
</comment>
<evidence type="ECO:0000256" key="8">
    <source>
        <dbReference type="ARBA" id="ARBA00022989"/>
    </source>
</evidence>
<dbReference type="PANTHER" id="PTHR11537:SF254">
    <property type="entry name" value="POTASSIUM VOLTAGE-GATED CHANNEL PROTEIN SHAB"/>
    <property type="match status" value="1"/>
</dbReference>
<gene>
    <name evidence="14" type="ORF">FC093_19240</name>
</gene>
<dbReference type="InterPro" id="IPR028325">
    <property type="entry name" value="VG_K_chnl"/>
</dbReference>
<feature type="transmembrane region" description="Helical" evidence="12">
    <location>
        <begin position="198"/>
        <end position="225"/>
    </location>
</feature>
<evidence type="ECO:0000256" key="12">
    <source>
        <dbReference type="SAM" id="Phobius"/>
    </source>
</evidence>
<proteinExistence type="predicted"/>
<evidence type="ECO:0000313" key="14">
    <source>
        <dbReference type="EMBL" id="TKK65673.1"/>
    </source>
</evidence>
<evidence type="ECO:0000256" key="7">
    <source>
        <dbReference type="ARBA" id="ARBA00022958"/>
    </source>
</evidence>
<dbReference type="InterPro" id="IPR027359">
    <property type="entry name" value="Volt_channel_dom_sf"/>
</dbReference>
<feature type="transmembrane region" description="Helical" evidence="12">
    <location>
        <begin position="34"/>
        <end position="53"/>
    </location>
</feature>
<keyword evidence="3" id="KW-0633">Potassium transport</keyword>
<reference evidence="14 15" key="1">
    <citation type="submission" date="2019-05" db="EMBL/GenBank/DDBJ databases">
        <title>Panacibacter sp. strain 17mud1-8 Genome sequencing and assembly.</title>
        <authorList>
            <person name="Chhetri G."/>
        </authorList>
    </citation>
    <scope>NUCLEOTIDE SEQUENCE [LARGE SCALE GENOMIC DNA]</scope>
    <source>
        <strain evidence="14 15">17mud1-8</strain>
    </source>
</reference>
<keyword evidence="2" id="KW-0813">Transport</keyword>
<comment type="subcellular location">
    <subcellularLocation>
        <location evidence="1">Membrane</location>
        <topology evidence="1">Multi-pass membrane protein</topology>
    </subcellularLocation>
</comment>
<evidence type="ECO:0000256" key="10">
    <source>
        <dbReference type="ARBA" id="ARBA00023136"/>
    </source>
</evidence>
<evidence type="ECO:0000256" key="5">
    <source>
        <dbReference type="ARBA" id="ARBA00022826"/>
    </source>
</evidence>
<feature type="domain" description="Ion transport" evidence="13">
    <location>
        <begin position="52"/>
        <end position="217"/>
    </location>
</feature>
<evidence type="ECO:0000256" key="4">
    <source>
        <dbReference type="ARBA" id="ARBA00022692"/>
    </source>
</evidence>
<dbReference type="Proteomes" id="UP000305848">
    <property type="component" value="Unassembled WGS sequence"/>
</dbReference>
<evidence type="ECO:0000256" key="1">
    <source>
        <dbReference type="ARBA" id="ARBA00004141"/>
    </source>
</evidence>
<evidence type="ECO:0000256" key="2">
    <source>
        <dbReference type="ARBA" id="ARBA00022448"/>
    </source>
</evidence>
<keyword evidence="5" id="KW-0631">Potassium channel</keyword>
<dbReference type="Pfam" id="PF00520">
    <property type="entry name" value="Ion_trans"/>
    <property type="match status" value="1"/>
</dbReference>
<evidence type="ECO:0000256" key="3">
    <source>
        <dbReference type="ARBA" id="ARBA00022538"/>
    </source>
</evidence>
<dbReference type="PANTHER" id="PTHR11537">
    <property type="entry name" value="VOLTAGE-GATED POTASSIUM CHANNEL"/>
    <property type="match status" value="1"/>
</dbReference>
<evidence type="ECO:0000259" key="13">
    <source>
        <dbReference type="Pfam" id="PF00520"/>
    </source>
</evidence>
<feature type="transmembrane region" description="Helical" evidence="12">
    <location>
        <begin position="174"/>
        <end position="192"/>
    </location>
</feature>
<dbReference type="GO" id="GO:0005249">
    <property type="term" value="F:voltage-gated potassium channel activity"/>
    <property type="evidence" value="ECO:0007669"/>
    <property type="project" value="InterPro"/>
</dbReference>
<keyword evidence="9" id="KW-0406">Ion transport</keyword>
<evidence type="ECO:0000256" key="9">
    <source>
        <dbReference type="ARBA" id="ARBA00023065"/>
    </source>
</evidence>
<feature type="transmembrane region" description="Helical" evidence="12">
    <location>
        <begin position="59"/>
        <end position="78"/>
    </location>
</feature>
<dbReference type="RefSeq" id="WP_137263442.1">
    <property type="nucleotide sequence ID" value="NZ_SZQL01000019.1"/>
</dbReference>
<keyword evidence="10 12" id="KW-0472">Membrane</keyword>
<evidence type="ECO:0000256" key="11">
    <source>
        <dbReference type="ARBA" id="ARBA00023303"/>
    </source>
</evidence>
<keyword evidence="6" id="KW-0851">Voltage-gated channel</keyword>
<organism evidence="14 15">
    <name type="scientific">Ilyomonas limi</name>
    <dbReference type="NCBI Taxonomy" id="2575867"/>
    <lineage>
        <taxon>Bacteria</taxon>
        <taxon>Pseudomonadati</taxon>
        <taxon>Bacteroidota</taxon>
        <taxon>Chitinophagia</taxon>
        <taxon>Chitinophagales</taxon>
        <taxon>Chitinophagaceae</taxon>
        <taxon>Ilyomonas</taxon>
    </lineage>
</organism>
<sequence length="269" mass="30083">MEHKEALKQQRNIQLKRERNTLLKRVEKAMEGPLIFLGFIWLILVIVDLIWGLNPVLKILSVIIWIIFIIDFIAKFILAPEKLNFLKKNWLTAISLIIPALRVVRIVRVVRLLKGANLIKIVASVNRSMKSLSATFKRRGFGYVVALTIGVIFAGAAGMYAFENQQSGGLKTYGEALWWTAMLITSLGSQYWPVTAEGQALCLLLALYGFCVFGYITATLASFFVGRDAEEKDAPIAGAEDVKALQKKIDQLTQSINELKAITVANQQQ</sequence>
<keyword evidence="7" id="KW-0630">Potassium</keyword>
<dbReference type="SUPFAM" id="SSF81324">
    <property type="entry name" value="Voltage-gated potassium channels"/>
    <property type="match status" value="1"/>
</dbReference>
<dbReference type="GO" id="GO:0008076">
    <property type="term" value="C:voltage-gated potassium channel complex"/>
    <property type="evidence" value="ECO:0007669"/>
    <property type="project" value="InterPro"/>
</dbReference>
<keyword evidence="4 12" id="KW-0812">Transmembrane</keyword>
<dbReference type="AlphaFoldDB" id="A0A4V5UTM2"/>
<dbReference type="InterPro" id="IPR005821">
    <property type="entry name" value="Ion_trans_dom"/>
</dbReference>
<dbReference type="Gene3D" id="1.20.5.110">
    <property type="match status" value="1"/>
</dbReference>
<dbReference type="OrthoDB" id="9799090at2"/>
<keyword evidence="8 12" id="KW-1133">Transmembrane helix</keyword>
<accession>A0A4V5UTM2</accession>
<evidence type="ECO:0000256" key="6">
    <source>
        <dbReference type="ARBA" id="ARBA00022882"/>
    </source>
</evidence>
<keyword evidence="15" id="KW-1185">Reference proteome</keyword>
<feature type="transmembrane region" description="Helical" evidence="12">
    <location>
        <begin position="140"/>
        <end position="162"/>
    </location>
</feature>
<protein>
    <submittedName>
        <fullName evidence="14">Two pore domain potassium channel family protein</fullName>
    </submittedName>
</protein>